<dbReference type="Pfam" id="PF13432">
    <property type="entry name" value="TPR_16"/>
    <property type="match status" value="1"/>
</dbReference>
<dbReference type="Proteomes" id="UP000280960">
    <property type="component" value="Chromosome"/>
</dbReference>
<dbReference type="InterPro" id="IPR019734">
    <property type="entry name" value="TPR_rpt"/>
</dbReference>
<evidence type="ECO:0000313" key="3">
    <source>
        <dbReference type="Proteomes" id="UP000280960"/>
    </source>
</evidence>
<dbReference type="SUPFAM" id="SSF48452">
    <property type="entry name" value="TPR-like"/>
    <property type="match status" value="1"/>
</dbReference>
<gene>
    <name evidence="2" type="ORF">D2962_12820</name>
</gene>
<evidence type="ECO:0000256" key="1">
    <source>
        <dbReference type="PROSITE-ProRule" id="PRU00339"/>
    </source>
</evidence>
<dbReference type="PROSITE" id="PS51257">
    <property type="entry name" value="PROKAR_LIPOPROTEIN"/>
    <property type="match status" value="1"/>
</dbReference>
<reference evidence="2 3" key="1">
    <citation type="submission" date="2018-10" db="EMBL/GenBank/DDBJ databases">
        <authorList>
            <person name="Zhang X."/>
        </authorList>
    </citation>
    <scope>NUCLEOTIDE SEQUENCE [LARGE SCALE GENOMIC DNA]</scope>
    <source>
        <strain evidence="2 3">SK-G1</strain>
    </source>
</reference>
<name>A0A3G2R7I4_9FIRM</name>
<keyword evidence="3" id="KW-1185">Reference proteome</keyword>
<dbReference type="Gene3D" id="1.25.40.10">
    <property type="entry name" value="Tetratricopeptide repeat domain"/>
    <property type="match status" value="1"/>
</dbReference>
<organism evidence="2 3">
    <name type="scientific">Biomaibacter acetigenes</name>
    <dbReference type="NCBI Taxonomy" id="2316383"/>
    <lineage>
        <taxon>Bacteria</taxon>
        <taxon>Bacillati</taxon>
        <taxon>Bacillota</taxon>
        <taxon>Clostridia</taxon>
        <taxon>Thermosediminibacterales</taxon>
        <taxon>Tepidanaerobacteraceae</taxon>
        <taxon>Biomaibacter</taxon>
    </lineage>
</organism>
<dbReference type="SMART" id="SM00028">
    <property type="entry name" value="TPR"/>
    <property type="match status" value="3"/>
</dbReference>
<dbReference type="PROSITE" id="PS50005">
    <property type="entry name" value="TPR"/>
    <property type="match status" value="1"/>
</dbReference>
<dbReference type="Pfam" id="PF13181">
    <property type="entry name" value="TPR_8"/>
    <property type="match status" value="1"/>
</dbReference>
<accession>A0A3G2R7I4</accession>
<keyword evidence="1" id="KW-0802">TPR repeat</keyword>
<dbReference type="InterPro" id="IPR011990">
    <property type="entry name" value="TPR-like_helical_dom_sf"/>
</dbReference>
<protein>
    <submittedName>
        <fullName evidence="2">Uncharacterized protein</fullName>
    </submittedName>
</protein>
<evidence type="ECO:0000313" key="2">
    <source>
        <dbReference type="EMBL" id="AYO31363.1"/>
    </source>
</evidence>
<dbReference type="KEGG" id="bacg:D2962_12820"/>
<dbReference type="AlphaFoldDB" id="A0A3G2R7I4"/>
<sequence>MYMELKKFTALIISAGLIVTGCSMLPSPGSTIKAPRVASAQVEEKEDAAAIAQNFLPAGAKFFPPSNPDKVGAVREKDLDGDLQDEIVATYKVGDNASDVGAMVLKKKEGKWQKVWEQKGFGYDLDLMDFADITGDARPEVLIGGTIGASAGNGLGIFQWQEGTLKELASTGYHKLEILQPGKITGEYGPDDRALLAVWQKDTGTAMMVNVLRWVGVGFISAEDMYKAYFPKVVDYYLQQLKQMPNAPFLWYYLADAQQKVGRPEDAIKSIETGLEKGLAIQGEYYPPAYQFEMVRAKALNDLGEYEKAIGVFNNILKAQARIPKPGEGNQPEEPAFLKKVRAQAYLNLGRSYEGLKQYDKARENYQKSKDISKSLYKEGTDDQILAMMPADKALRRLKGIKGFEKLSVYLSSLSPEERWQKLNELEKWGSEQNIAVKSLQAEDQDGGFPQTVLVDFSTDSKFVGGYADGHAIFWWDKDKFHSQVFYSADEDAHGFSPSFMVINARLSPGSDNTVEMGVVYDAASGGSGSPVPVYKVLRLEDDGRWWIVWSSPRTGWYNSHGKLTFAGHGIAEVILEGDSWYCGDGRDNIFHESNAGPHRHFQSTWERQGDGYVLKEKKTIPTAYNTLVEFIYALSTGDGEAEKWVTDKALVEKAKQMKLVQNPLGQNWMLDFKDPVAERQGPLKIIKDMSDPEKGVMINFIEKNGQYLISDIK</sequence>
<feature type="repeat" description="TPR" evidence="1">
    <location>
        <begin position="343"/>
        <end position="376"/>
    </location>
</feature>
<dbReference type="EMBL" id="CP033169">
    <property type="protein sequence ID" value="AYO31363.1"/>
    <property type="molecule type" value="Genomic_DNA"/>
</dbReference>
<proteinExistence type="predicted"/>